<dbReference type="Pfam" id="PF22566">
    <property type="entry name" value="UBA_8"/>
    <property type="match status" value="1"/>
</dbReference>
<feature type="domain" description="UBX" evidence="7">
    <location>
        <begin position="367"/>
        <end position="449"/>
    </location>
</feature>
<comment type="caution">
    <text evidence="8">The sequence shown here is derived from an EMBL/GenBank/DDBJ whole genome shotgun (WGS) entry which is preliminary data.</text>
</comment>
<dbReference type="InterPro" id="IPR050730">
    <property type="entry name" value="UBX_domain-protein"/>
</dbReference>
<evidence type="ECO:0000256" key="4">
    <source>
        <dbReference type="ARBA" id="ARBA00022824"/>
    </source>
</evidence>
<name>A0AAE0SPI6_9BIVA</name>
<dbReference type="InterPro" id="IPR006577">
    <property type="entry name" value="UAS"/>
</dbReference>
<dbReference type="GO" id="GO:0043130">
    <property type="term" value="F:ubiquitin binding"/>
    <property type="evidence" value="ECO:0007669"/>
    <property type="project" value="TreeGrafter"/>
</dbReference>
<organism evidence="8 9">
    <name type="scientific">Potamilus streckersoni</name>
    <dbReference type="NCBI Taxonomy" id="2493646"/>
    <lineage>
        <taxon>Eukaryota</taxon>
        <taxon>Metazoa</taxon>
        <taxon>Spiralia</taxon>
        <taxon>Lophotrochozoa</taxon>
        <taxon>Mollusca</taxon>
        <taxon>Bivalvia</taxon>
        <taxon>Autobranchia</taxon>
        <taxon>Heteroconchia</taxon>
        <taxon>Palaeoheterodonta</taxon>
        <taxon>Unionida</taxon>
        <taxon>Unionoidea</taxon>
        <taxon>Unionidae</taxon>
        <taxon>Ambleminae</taxon>
        <taxon>Lampsilini</taxon>
        <taxon>Potamilus</taxon>
    </lineage>
</organism>
<feature type="compositionally biased region" description="Pro residues" evidence="6">
    <location>
        <begin position="70"/>
        <end position="79"/>
    </location>
</feature>
<sequence length="454" mass="53236">MFTGSFSKMAEGQEDWSQDQTEKLIQFQDLTGIDDISRCREVLQRHNWDIEVAVQDTFNEQEGAPSVYTQPPPQEPRPPAMNLTPSDQRIFTVASRRPQGIVQWGYYIVTFPVRLFYSTLIDFLRFTYRLIRPDPRQNVTDPVGDVEAFVSQFERLYGEIHPVFYRGSYSQALNDAKQELRFLLVYLHGDDHQDTEKFCRATLCNPLVVEFINTYTLFWSCNTNRPEGYRVSRVLSETTYPFLALIVLRNNRMTVVAKIEGPIESTDLIQRLHDVITENEITVAAARAERNERDMVQRLRNEQDQAYLMSLQADQEKERRRQEQKEQAEMEERRKQEAIQEELRLKQEKKKRKEELRNEIPDEPPATDADAIRIVLKVPDGTRLERRFLRSQSTKYLYYYAFCHDVCPDDFHIVTNFPRKVLPCQPEPDKPDPPSFAECGLGKNEMLFVQDNEA</sequence>
<dbReference type="InterPro" id="IPR054109">
    <property type="entry name" value="UBA_8"/>
</dbReference>
<dbReference type="SUPFAM" id="SSF46934">
    <property type="entry name" value="UBA-like"/>
    <property type="match status" value="1"/>
</dbReference>
<dbReference type="PANTHER" id="PTHR23322:SF1">
    <property type="entry name" value="FAS-ASSOCIATED FACTOR 2"/>
    <property type="match status" value="1"/>
</dbReference>
<dbReference type="AlphaFoldDB" id="A0AAE0SPI6"/>
<dbReference type="InterPro" id="IPR009060">
    <property type="entry name" value="UBA-like_sf"/>
</dbReference>
<protein>
    <recommendedName>
        <fullName evidence="7">UBX domain-containing protein</fullName>
    </recommendedName>
</protein>
<evidence type="ECO:0000313" key="9">
    <source>
        <dbReference type="Proteomes" id="UP001195483"/>
    </source>
</evidence>
<feature type="region of interest" description="Disordered" evidence="6">
    <location>
        <begin position="61"/>
        <end position="81"/>
    </location>
</feature>
<feature type="region of interest" description="Disordered" evidence="6">
    <location>
        <begin position="312"/>
        <end position="337"/>
    </location>
</feature>
<dbReference type="InterPro" id="IPR036249">
    <property type="entry name" value="Thioredoxin-like_sf"/>
</dbReference>
<dbReference type="CDD" id="cd14414">
    <property type="entry name" value="UBA_FAF2"/>
    <property type="match status" value="1"/>
</dbReference>
<dbReference type="InterPro" id="IPR029071">
    <property type="entry name" value="Ubiquitin-like_domsf"/>
</dbReference>
<dbReference type="GO" id="GO:0036503">
    <property type="term" value="P:ERAD pathway"/>
    <property type="evidence" value="ECO:0007669"/>
    <property type="project" value="TreeGrafter"/>
</dbReference>
<feature type="compositionally biased region" description="Basic and acidic residues" evidence="6">
    <location>
        <begin position="314"/>
        <end position="337"/>
    </location>
</feature>
<comment type="subcellular location">
    <subcellularLocation>
        <location evidence="2">Cytoplasm</location>
    </subcellularLocation>
    <subcellularLocation>
        <location evidence="1">Endoplasmic reticulum</location>
    </subcellularLocation>
</comment>
<reference evidence="8" key="3">
    <citation type="submission" date="2023-05" db="EMBL/GenBank/DDBJ databases">
        <authorList>
            <person name="Smith C.H."/>
        </authorList>
    </citation>
    <scope>NUCLEOTIDE SEQUENCE</scope>
    <source>
        <strain evidence="8">CHS0354</strain>
        <tissue evidence="8">Mantle</tissue>
    </source>
</reference>
<accession>A0AAE0SPI6</accession>
<evidence type="ECO:0000256" key="5">
    <source>
        <dbReference type="ARBA" id="ARBA00023054"/>
    </source>
</evidence>
<keyword evidence="4" id="KW-0256">Endoplasmic reticulum</keyword>
<evidence type="ECO:0000256" key="2">
    <source>
        <dbReference type="ARBA" id="ARBA00004496"/>
    </source>
</evidence>
<evidence type="ECO:0000313" key="8">
    <source>
        <dbReference type="EMBL" id="KAK3595674.1"/>
    </source>
</evidence>
<dbReference type="CDD" id="cd16120">
    <property type="entry name" value="UBX_UBXN3B"/>
    <property type="match status" value="1"/>
</dbReference>
<dbReference type="Gene3D" id="3.40.30.10">
    <property type="entry name" value="Glutaredoxin"/>
    <property type="match status" value="1"/>
</dbReference>
<proteinExistence type="predicted"/>
<dbReference type="SMART" id="SM00594">
    <property type="entry name" value="UAS"/>
    <property type="match status" value="1"/>
</dbReference>
<evidence type="ECO:0000256" key="6">
    <source>
        <dbReference type="SAM" id="MobiDB-lite"/>
    </source>
</evidence>
<gene>
    <name evidence="8" type="ORF">CHS0354_026891</name>
</gene>
<reference evidence="8" key="1">
    <citation type="journal article" date="2021" name="Genome Biol. Evol.">
        <title>A High-Quality Reference Genome for a Parasitic Bivalve with Doubly Uniparental Inheritance (Bivalvia: Unionida).</title>
        <authorList>
            <person name="Smith C.H."/>
        </authorList>
    </citation>
    <scope>NUCLEOTIDE SEQUENCE</scope>
    <source>
        <strain evidence="8">CHS0354</strain>
    </source>
</reference>
<dbReference type="Gene3D" id="3.10.20.90">
    <property type="entry name" value="Phosphatidylinositol 3-kinase Catalytic Subunit, Chain A, domain 1"/>
    <property type="match status" value="1"/>
</dbReference>
<reference evidence="8" key="2">
    <citation type="journal article" date="2021" name="Genome Biol. Evol.">
        <title>Developing a high-quality reference genome for a parasitic bivalve with doubly uniparental inheritance (Bivalvia: Unionida).</title>
        <authorList>
            <person name="Smith C.H."/>
        </authorList>
    </citation>
    <scope>NUCLEOTIDE SEQUENCE</scope>
    <source>
        <strain evidence="8">CHS0354</strain>
        <tissue evidence="8">Mantle</tissue>
    </source>
</reference>
<dbReference type="Pfam" id="PF00789">
    <property type="entry name" value="UBX"/>
    <property type="match status" value="1"/>
</dbReference>
<dbReference type="Proteomes" id="UP001195483">
    <property type="component" value="Unassembled WGS sequence"/>
</dbReference>
<evidence type="ECO:0000256" key="3">
    <source>
        <dbReference type="ARBA" id="ARBA00022490"/>
    </source>
</evidence>
<dbReference type="PANTHER" id="PTHR23322">
    <property type="entry name" value="FAS-ASSOCIATED PROTEIN"/>
    <property type="match status" value="1"/>
</dbReference>
<keyword evidence="3" id="KW-0963">Cytoplasm</keyword>
<evidence type="ECO:0000259" key="7">
    <source>
        <dbReference type="PROSITE" id="PS50033"/>
    </source>
</evidence>
<dbReference type="SUPFAM" id="SSF54236">
    <property type="entry name" value="Ubiquitin-like"/>
    <property type="match status" value="1"/>
</dbReference>
<dbReference type="PROSITE" id="PS50033">
    <property type="entry name" value="UBX"/>
    <property type="match status" value="1"/>
</dbReference>
<dbReference type="EMBL" id="JAEAOA010001600">
    <property type="protein sequence ID" value="KAK3595674.1"/>
    <property type="molecule type" value="Genomic_DNA"/>
</dbReference>
<dbReference type="SUPFAM" id="SSF52833">
    <property type="entry name" value="Thioredoxin-like"/>
    <property type="match status" value="1"/>
</dbReference>
<dbReference type="Pfam" id="PF21021">
    <property type="entry name" value="FAF1"/>
    <property type="match status" value="1"/>
</dbReference>
<dbReference type="GO" id="GO:0005783">
    <property type="term" value="C:endoplasmic reticulum"/>
    <property type="evidence" value="ECO:0007669"/>
    <property type="project" value="UniProtKB-SubCell"/>
</dbReference>
<evidence type="ECO:0000256" key="1">
    <source>
        <dbReference type="ARBA" id="ARBA00004240"/>
    </source>
</evidence>
<dbReference type="Gene3D" id="1.10.8.10">
    <property type="entry name" value="DNA helicase RuvA subunit, C-terminal domain"/>
    <property type="match status" value="1"/>
</dbReference>
<dbReference type="InterPro" id="IPR001012">
    <property type="entry name" value="UBX_dom"/>
</dbReference>
<keyword evidence="9" id="KW-1185">Reference proteome</keyword>
<dbReference type="InterPro" id="IPR049483">
    <property type="entry name" value="FAF1_2-like_UAS"/>
</dbReference>
<keyword evidence="5" id="KW-0175">Coiled coil</keyword>